<feature type="compositionally biased region" description="Low complexity" evidence="1">
    <location>
        <begin position="190"/>
        <end position="207"/>
    </location>
</feature>
<feature type="region of interest" description="Disordered" evidence="1">
    <location>
        <begin position="1"/>
        <end position="68"/>
    </location>
</feature>
<reference evidence="4" key="1">
    <citation type="journal article" date="2019" name="Int. J. Syst. Evol. Microbiol.">
        <title>The Global Catalogue of Microorganisms (GCM) 10K type strain sequencing project: providing services to taxonomists for standard genome sequencing and annotation.</title>
        <authorList>
            <consortium name="The Broad Institute Genomics Platform"/>
            <consortium name="The Broad Institute Genome Sequencing Center for Infectious Disease"/>
            <person name="Wu L."/>
            <person name="Ma J."/>
        </authorList>
    </citation>
    <scope>NUCLEOTIDE SEQUENCE [LARGE SCALE GENOMIC DNA]</scope>
    <source>
        <strain evidence="4">CCUG 49560</strain>
    </source>
</reference>
<feature type="compositionally biased region" description="Low complexity" evidence="1">
    <location>
        <begin position="130"/>
        <end position="154"/>
    </location>
</feature>
<dbReference type="Proteomes" id="UP001595891">
    <property type="component" value="Unassembled WGS sequence"/>
</dbReference>
<name>A0ABV9EB99_9ACTN</name>
<accession>A0ABV9EB99</accession>
<evidence type="ECO:0000256" key="1">
    <source>
        <dbReference type="SAM" id="MobiDB-lite"/>
    </source>
</evidence>
<protein>
    <submittedName>
        <fullName evidence="3">Uncharacterized protein</fullName>
    </submittedName>
</protein>
<proteinExistence type="predicted"/>
<comment type="caution">
    <text evidence="3">The sequence shown here is derived from an EMBL/GenBank/DDBJ whole genome shotgun (WGS) entry which is preliminary data.</text>
</comment>
<keyword evidence="4" id="KW-1185">Reference proteome</keyword>
<evidence type="ECO:0000313" key="4">
    <source>
        <dbReference type="Proteomes" id="UP001595891"/>
    </source>
</evidence>
<keyword evidence="2" id="KW-1133">Transmembrane helix</keyword>
<feature type="region of interest" description="Disordered" evidence="1">
    <location>
        <begin position="116"/>
        <end position="207"/>
    </location>
</feature>
<evidence type="ECO:0000256" key="2">
    <source>
        <dbReference type="SAM" id="Phobius"/>
    </source>
</evidence>
<dbReference type="RefSeq" id="WP_262842653.1">
    <property type="nucleotide sequence ID" value="NZ_JANZYP010000012.1"/>
</dbReference>
<keyword evidence="2" id="KW-0812">Transmembrane</keyword>
<keyword evidence="2" id="KW-0472">Membrane</keyword>
<feature type="transmembrane region" description="Helical" evidence="2">
    <location>
        <begin position="72"/>
        <end position="90"/>
    </location>
</feature>
<sequence length="349" mass="35381">MPFHTFAPQDPSQAYVPQEPPSRGFGPREPTRVYPPEEVSSPLFGPQEPSAPPSRAGSHRPPKGPARRTGRTVVIVAGVVLVCGLAWWFLAGLNVGGAGDAASRETVAASEDAAVAGGLDGDVPPPPPVSSLAGSDSQTGDPAASGPAGDPADGLTQGDRAEGDQAEGDQGDGDPADGDQAEGDPDEGDQAGAEPSAAPASGRAAEQATAIDGLLSDSTDARSGLGKAIADVSKCDRAGEAVIRRITASRSGQLTQARSLEVDALTGGAALKRSLVEALDASQKADAAFLSWASRRLAGGCRGAITDDPDYGTGLARSEDAKAAKLRFVEAWRPIAAAHDLTARRGDQI</sequence>
<dbReference type="EMBL" id="JBHSFN010000002">
    <property type="protein sequence ID" value="MFC4585299.1"/>
    <property type="molecule type" value="Genomic_DNA"/>
</dbReference>
<feature type="compositionally biased region" description="Basic residues" evidence="1">
    <location>
        <begin position="57"/>
        <end position="68"/>
    </location>
</feature>
<organism evidence="3 4">
    <name type="scientific">Sphaerisporangium corydalis</name>
    <dbReference type="NCBI Taxonomy" id="1441875"/>
    <lineage>
        <taxon>Bacteria</taxon>
        <taxon>Bacillati</taxon>
        <taxon>Actinomycetota</taxon>
        <taxon>Actinomycetes</taxon>
        <taxon>Streptosporangiales</taxon>
        <taxon>Streptosporangiaceae</taxon>
        <taxon>Sphaerisporangium</taxon>
    </lineage>
</organism>
<evidence type="ECO:0000313" key="3">
    <source>
        <dbReference type="EMBL" id="MFC4585299.1"/>
    </source>
</evidence>
<gene>
    <name evidence="3" type="ORF">ACFO8L_04405</name>
</gene>
<feature type="compositionally biased region" description="Acidic residues" evidence="1">
    <location>
        <begin position="164"/>
        <end position="189"/>
    </location>
</feature>